<protein>
    <submittedName>
        <fullName evidence="1">Uncharacterized protein</fullName>
    </submittedName>
</protein>
<dbReference type="EMBL" id="JAPHNI010000495">
    <property type="protein sequence ID" value="KAJ8110485.1"/>
    <property type="molecule type" value="Genomic_DNA"/>
</dbReference>
<sequence>MATHDSGKAPSVEDVSLPVSNSPSVDESKRRWYRSTLFNAFIIGGVGFLAPGLWNAMNDLGAGGALDPYLVNAANALVFGIMGFFCLFGGPIANRIGFSTTLFLGAVGYPIYSAGLYTNNRYGNEWLVLFGAVCCGASAGLFWVSEGAVALGYPEPGKRGKYMNIWLWFRTGGPLVGGAIVLALNNNAAAKKKGKVGYQVYLVFIALQCIACPLALALSPPEKVQRSDGSKVIITKEKSFKAEFKALWRVSKRKDVLLLLPIFYAAYFNQYSSNFKAYYFGVRARALMGFVSNFGTLLSSQLISQFLDYKGLTVKRRITYGYYYVIFLHVVAWVYGWVIQEKYTRSNPVFDWEDGGFVEAFFVIILWDFARQALQNWLYYLLATKTDDISELSRFAGVLRGQESFGQAVAFGLNTKKWRGGRVPLGVTTVLLVLSVFPTWLVVRDHVPVEAADAAAKDLATVDNLALQQVVTLEEKKKFAQAVTQHEPIWFDLQGTVDKTCRLIEEAASNGAQLIAFPEVWITGYPAWIWARPLDPPRATKYIKNSLSYNSKEMEQICHAAHKANITVILGFSENDHNSLYISQCTISSTGKIVMKRRKFKPTHMERTVYGDAGGSSLNNVTQIDGVGRVGALSCWEHIQPLLKYHTISLREQIHVAAWPPLHPHTDDNPGLFSMTADGCACLSQTYAMESSTFVLHCTSVMTNVGVDAHKSEGTLFGASGGGHSAVYAPDGRRLTKPLPADEEGFVYADLPMDMLVGLRHFADPVGHYSRPELLWLGVDAREKRHVRGEKDSDGENGGADVNHVSDLPVLSNAQANPHAKFGQSKIAQVAFTMADLQELLQRLNGGGASGGNHQQLPSSQQQHPHYQQPSVSSPIFSPAPSGLAPHHPSHILSPNMSAANTPAPEQGAGPVSQQTPQQQSANLLQLLRFNPGVGQRSVSQQPQQQQAPVAPAHGRTVSASDFVAGFMVASPSSRI</sequence>
<evidence type="ECO:0000313" key="2">
    <source>
        <dbReference type="Proteomes" id="UP001153331"/>
    </source>
</evidence>
<reference evidence="1" key="1">
    <citation type="submission" date="2022-11" db="EMBL/GenBank/DDBJ databases">
        <title>Genome Sequence of Boeremia exigua.</title>
        <authorList>
            <person name="Buettner E."/>
        </authorList>
    </citation>
    <scope>NUCLEOTIDE SEQUENCE</scope>
    <source>
        <strain evidence="1">CU02</strain>
    </source>
</reference>
<accession>A0ACC2I5A5</accession>
<proteinExistence type="predicted"/>
<dbReference type="Proteomes" id="UP001153331">
    <property type="component" value="Unassembled WGS sequence"/>
</dbReference>
<keyword evidence="2" id="KW-1185">Reference proteome</keyword>
<gene>
    <name evidence="1" type="ORF">OPT61_g6692</name>
</gene>
<comment type="caution">
    <text evidence="1">The sequence shown here is derived from an EMBL/GenBank/DDBJ whole genome shotgun (WGS) entry which is preliminary data.</text>
</comment>
<evidence type="ECO:0000313" key="1">
    <source>
        <dbReference type="EMBL" id="KAJ8110485.1"/>
    </source>
</evidence>
<name>A0ACC2I5A5_9PLEO</name>
<organism evidence="1 2">
    <name type="scientific">Boeremia exigua</name>
    <dbReference type="NCBI Taxonomy" id="749465"/>
    <lineage>
        <taxon>Eukaryota</taxon>
        <taxon>Fungi</taxon>
        <taxon>Dikarya</taxon>
        <taxon>Ascomycota</taxon>
        <taxon>Pezizomycotina</taxon>
        <taxon>Dothideomycetes</taxon>
        <taxon>Pleosporomycetidae</taxon>
        <taxon>Pleosporales</taxon>
        <taxon>Pleosporineae</taxon>
        <taxon>Didymellaceae</taxon>
        <taxon>Boeremia</taxon>
    </lineage>
</organism>